<sequence length="231" mass="25620">MDEAEYALVTAISAYWRNRHAFGTWSEADVAFVRAVTAYSSAQRGEHAVPAAGNNVGSSLLSLHGNAAAWSILTPPSRDTLGEEEEKKEEEGVEEAEEGDDDEGEAVEKGEESPGLVAESTSPQIQITLATATAASPSSRRKKCSVVKTAGVGEDYRLLPPGPERHRSRKREYYRRRHSEAEEGVRALPVSMTTEHRREKAWIRRWKARREREQKREREGGRDDGDGTGDT</sequence>
<feature type="compositionally biased region" description="Low complexity" evidence="1">
    <location>
        <begin position="128"/>
        <end position="138"/>
    </location>
</feature>
<dbReference type="HOGENOM" id="CLU_1199599_0_0_1"/>
<dbReference type="Proteomes" id="UP000011761">
    <property type="component" value="Unassembled WGS sequence"/>
</dbReference>
<feature type="compositionally biased region" description="Acidic residues" evidence="1">
    <location>
        <begin position="82"/>
        <end position="105"/>
    </location>
</feature>
<name>M2MUF9_BAUPA</name>
<dbReference type="EMBL" id="KB445550">
    <property type="protein sequence ID" value="EMD00552.1"/>
    <property type="molecule type" value="Genomic_DNA"/>
</dbReference>
<organism evidence="2 3">
    <name type="scientific">Baudoinia panamericana (strain UAMH 10762)</name>
    <name type="common">Angels' share fungus</name>
    <name type="synonym">Baudoinia compniacensis (strain UAMH 10762)</name>
    <dbReference type="NCBI Taxonomy" id="717646"/>
    <lineage>
        <taxon>Eukaryota</taxon>
        <taxon>Fungi</taxon>
        <taxon>Dikarya</taxon>
        <taxon>Ascomycota</taxon>
        <taxon>Pezizomycotina</taxon>
        <taxon>Dothideomycetes</taxon>
        <taxon>Dothideomycetidae</taxon>
        <taxon>Mycosphaerellales</taxon>
        <taxon>Teratosphaeriaceae</taxon>
        <taxon>Baudoinia</taxon>
    </lineage>
</organism>
<proteinExistence type="predicted"/>
<dbReference type="KEGG" id="bcom:BAUCODRAFT_28901"/>
<dbReference type="GeneID" id="19110810"/>
<accession>M2MUF9</accession>
<feature type="region of interest" description="Disordered" evidence="1">
    <location>
        <begin position="73"/>
        <end position="231"/>
    </location>
</feature>
<keyword evidence="3" id="KW-1185">Reference proteome</keyword>
<evidence type="ECO:0000256" key="1">
    <source>
        <dbReference type="SAM" id="MobiDB-lite"/>
    </source>
</evidence>
<feature type="compositionally biased region" description="Basic and acidic residues" evidence="1">
    <location>
        <begin position="210"/>
        <end position="225"/>
    </location>
</feature>
<reference evidence="2 3" key="1">
    <citation type="journal article" date="2012" name="PLoS Pathog.">
        <title>Diverse lifestyles and strategies of plant pathogenesis encoded in the genomes of eighteen Dothideomycetes fungi.</title>
        <authorList>
            <person name="Ohm R.A."/>
            <person name="Feau N."/>
            <person name="Henrissat B."/>
            <person name="Schoch C.L."/>
            <person name="Horwitz B.A."/>
            <person name="Barry K.W."/>
            <person name="Condon B.J."/>
            <person name="Copeland A.C."/>
            <person name="Dhillon B."/>
            <person name="Glaser F."/>
            <person name="Hesse C.N."/>
            <person name="Kosti I."/>
            <person name="LaButti K."/>
            <person name="Lindquist E.A."/>
            <person name="Lucas S."/>
            <person name="Salamov A.A."/>
            <person name="Bradshaw R.E."/>
            <person name="Ciuffetti L."/>
            <person name="Hamelin R.C."/>
            <person name="Kema G.H.J."/>
            <person name="Lawrence C."/>
            <person name="Scott J.A."/>
            <person name="Spatafora J.W."/>
            <person name="Turgeon B.G."/>
            <person name="de Wit P.J.G.M."/>
            <person name="Zhong S."/>
            <person name="Goodwin S.B."/>
            <person name="Grigoriev I.V."/>
        </authorList>
    </citation>
    <scope>NUCLEOTIDE SEQUENCE [LARGE SCALE GENOMIC DNA]</scope>
    <source>
        <strain evidence="2 3">UAMH 10762</strain>
    </source>
</reference>
<protein>
    <submittedName>
        <fullName evidence="2">Uncharacterized protein</fullName>
    </submittedName>
</protein>
<gene>
    <name evidence="2" type="ORF">BAUCODRAFT_28901</name>
</gene>
<evidence type="ECO:0000313" key="2">
    <source>
        <dbReference type="EMBL" id="EMD00552.1"/>
    </source>
</evidence>
<evidence type="ECO:0000313" key="3">
    <source>
        <dbReference type="Proteomes" id="UP000011761"/>
    </source>
</evidence>
<feature type="compositionally biased region" description="Basic residues" evidence="1">
    <location>
        <begin position="166"/>
        <end position="178"/>
    </location>
</feature>
<dbReference type="RefSeq" id="XP_007671736.1">
    <property type="nucleotide sequence ID" value="XM_007673546.1"/>
</dbReference>
<dbReference type="AlphaFoldDB" id="M2MUF9"/>